<evidence type="ECO:0000256" key="3">
    <source>
        <dbReference type="ARBA" id="ARBA00023163"/>
    </source>
</evidence>
<evidence type="ECO:0000313" key="5">
    <source>
        <dbReference type="EMBL" id="PPK65180.1"/>
    </source>
</evidence>
<dbReference type="PRINTS" id="PR00032">
    <property type="entry name" value="HTHARAC"/>
</dbReference>
<dbReference type="PANTHER" id="PTHR43280">
    <property type="entry name" value="ARAC-FAMILY TRANSCRIPTIONAL REGULATOR"/>
    <property type="match status" value="1"/>
</dbReference>
<evidence type="ECO:0000256" key="2">
    <source>
        <dbReference type="ARBA" id="ARBA00023125"/>
    </source>
</evidence>
<reference evidence="5 6" key="1">
    <citation type="submission" date="2018-02" db="EMBL/GenBank/DDBJ databases">
        <title>Genomic Encyclopedia of Archaeal and Bacterial Type Strains, Phase II (KMG-II): from individual species to whole genera.</title>
        <authorList>
            <person name="Goeker M."/>
        </authorList>
    </citation>
    <scope>NUCLEOTIDE SEQUENCE [LARGE SCALE GENOMIC DNA]</scope>
    <source>
        <strain evidence="5 6">YU 961-1</strain>
    </source>
</reference>
<keyword evidence="1" id="KW-0805">Transcription regulation</keyword>
<evidence type="ECO:0000256" key="1">
    <source>
        <dbReference type="ARBA" id="ARBA00023015"/>
    </source>
</evidence>
<evidence type="ECO:0000313" key="6">
    <source>
        <dbReference type="Proteomes" id="UP000239203"/>
    </source>
</evidence>
<dbReference type="InterPro" id="IPR009057">
    <property type="entry name" value="Homeodomain-like_sf"/>
</dbReference>
<dbReference type="GO" id="GO:0043565">
    <property type="term" value="F:sequence-specific DNA binding"/>
    <property type="evidence" value="ECO:0007669"/>
    <property type="project" value="InterPro"/>
</dbReference>
<dbReference type="RefSeq" id="WP_181043705.1">
    <property type="nucleotide sequence ID" value="NZ_CP154825.1"/>
</dbReference>
<dbReference type="InterPro" id="IPR018060">
    <property type="entry name" value="HTH_AraC"/>
</dbReference>
<dbReference type="SUPFAM" id="SSF46689">
    <property type="entry name" value="Homeodomain-like"/>
    <property type="match status" value="1"/>
</dbReference>
<keyword evidence="2 5" id="KW-0238">DNA-binding</keyword>
<dbReference type="Proteomes" id="UP000239203">
    <property type="component" value="Unassembled WGS sequence"/>
</dbReference>
<dbReference type="InterPro" id="IPR020449">
    <property type="entry name" value="Tscrpt_reg_AraC-type_HTH"/>
</dbReference>
<evidence type="ECO:0000259" key="4">
    <source>
        <dbReference type="PROSITE" id="PS01124"/>
    </source>
</evidence>
<accession>A0A2S6GJ03</accession>
<keyword evidence="6" id="KW-1185">Reference proteome</keyword>
<dbReference type="GO" id="GO:0003700">
    <property type="term" value="F:DNA-binding transcription factor activity"/>
    <property type="evidence" value="ECO:0007669"/>
    <property type="project" value="InterPro"/>
</dbReference>
<name>A0A2S6GJ03_9PSEU</name>
<dbReference type="SMART" id="SM00342">
    <property type="entry name" value="HTH_ARAC"/>
    <property type="match status" value="1"/>
</dbReference>
<dbReference type="PROSITE" id="PS01124">
    <property type="entry name" value="HTH_ARAC_FAMILY_2"/>
    <property type="match status" value="1"/>
</dbReference>
<proteinExistence type="predicted"/>
<keyword evidence="3" id="KW-0804">Transcription</keyword>
<dbReference type="EMBL" id="PTIX01000015">
    <property type="protein sequence ID" value="PPK65180.1"/>
    <property type="molecule type" value="Genomic_DNA"/>
</dbReference>
<comment type="caution">
    <text evidence="5">The sequence shown here is derived from an EMBL/GenBank/DDBJ whole genome shotgun (WGS) entry which is preliminary data.</text>
</comment>
<gene>
    <name evidence="5" type="ORF">CLV40_11527</name>
</gene>
<dbReference type="PANTHER" id="PTHR43280:SF31">
    <property type="entry name" value="TRANSCRIPTIONAL REGULATORY PROTEIN"/>
    <property type="match status" value="1"/>
</dbReference>
<dbReference type="AlphaFoldDB" id="A0A2S6GJ03"/>
<dbReference type="Pfam" id="PF12833">
    <property type="entry name" value="HTH_18"/>
    <property type="match status" value="1"/>
</dbReference>
<dbReference type="Gene3D" id="1.10.10.60">
    <property type="entry name" value="Homeodomain-like"/>
    <property type="match status" value="1"/>
</dbReference>
<organism evidence="5 6">
    <name type="scientific">Actinokineospora auranticolor</name>
    <dbReference type="NCBI Taxonomy" id="155976"/>
    <lineage>
        <taxon>Bacteria</taxon>
        <taxon>Bacillati</taxon>
        <taxon>Actinomycetota</taxon>
        <taxon>Actinomycetes</taxon>
        <taxon>Pseudonocardiales</taxon>
        <taxon>Pseudonocardiaceae</taxon>
        <taxon>Actinokineospora</taxon>
    </lineage>
</organism>
<feature type="domain" description="HTH araC/xylS-type" evidence="4">
    <location>
        <begin position="11"/>
        <end position="110"/>
    </location>
</feature>
<sequence>MTGRGPDPLLHRIHAFIDARLSDPELSPTGVAAANHVSTRQLYRLFETEGTTVARWIRDRRLERCRVDLLAARGTGVSEVGARWGIPDSSYFSRVFRQTYGCAPRDYRRTRHMV</sequence>
<protein>
    <submittedName>
        <fullName evidence="5">AraC-like DNA-binding protein</fullName>
    </submittedName>
</protein>